<gene>
    <name evidence="1" type="ORF">FUA48_08520</name>
</gene>
<evidence type="ECO:0000313" key="1">
    <source>
        <dbReference type="EMBL" id="QEE49624.1"/>
    </source>
</evidence>
<dbReference type="KEGG" id="fak:FUA48_08520"/>
<organism evidence="1 2">
    <name type="scientific">Flavobacterium alkalisoli</name>
    <dbReference type="NCBI Taxonomy" id="2602769"/>
    <lineage>
        <taxon>Bacteria</taxon>
        <taxon>Pseudomonadati</taxon>
        <taxon>Bacteroidota</taxon>
        <taxon>Flavobacteriia</taxon>
        <taxon>Flavobacteriales</taxon>
        <taxon>Flavobacteriaceae</taxon>
        <taxon>Flavobacterium</taxon>
    </lineage>
</organism>
<dbReference type="EMBL" id="CP042831">
    <property type="protein sequence ID" value="QEE49624.1"/>
    <property type="molecule type" value="Genomic_DNA"/>
</dbReference>
<evidence type="ECO:0000313" key="2">
    <source>
        <dbReference type="Proteomes" id="UP000321222"/>
    </source>
</evidence>
<dbReference type="Proteomes" id="UP000321222">
    <property type="component" value="Chromosome"/>
</dbReference>
<sequence length="70" mass="8202">MKAETAYNVIQALPEEEKNRLFLMLGMTKKEKTKKVNENMDNLIQEYKEMALKILTDRKVKKYGNPLTPV</sequence>
<reference evidence="1 2" key="1">
    <citation type="submission" date="2019-08" db="EMBL/GenBank/DDBJ databases">
        <title>Flavobacterium alkalisoli sp. nov., isolated from rhizosphere soil of Suaeda salsa.</title>
        <authorList>
            <person name="Sun J.-Q."/>
            <person name="Xu L."/>
        </authorList>
    </citation>
    <scope>NUCLEOTIDE SEQUENCE [LARGE SCALE GENOMIC DNA]</scope>
    <source>
        <strain evidence="1 2">XS-5</strain>
    </source>
</reference>
<name>A0A5B9FRV0_9FLAO</name>
<proteinExistence type="predicted"/>
<dbReference type="RefSeq" id="WP_147583132.1">
    <property type="nucleotide sequence ID" value="NZ_CP042831.1"/>
</dbReference>
<dbReference type="OrthoDB" id="1453320at2"/>
<protein>
    <submittedName>
        <fullName evidence="1">Uncharacterized protein</fullName>
    </submittedName>
</protein>
<accession>A0A5B9FRV0</accession>
<keyword evidence="2" id="KW-1185">Reference proteome</keyword>
<dbReference type="AlphaFoldDB" id="A0A5B9FRV0"/>